<proteinExistence type="predicted"/>
<dbReference type="EMBL" id="JAPDFW010000092">
    <property type="protein sequence ID" value="KAJ5070733.1"/>
    <property type="molecule type" value="Genomic_DNA"/>
</dbReference>
<dbReference type="InterPro" id="IPR051266">
    <property type="entry name" value="CLCR"/>
</dbReference>
<dbReference type="Proteomes" id="UP001149090">
    <property type="component" value="Unassembled WGS sequence"/>
</dbReference>
<dbReference type="Gene3D" id="3.40.50.410">
    <property type="entry name" value="von Willebrand factor, type A domain"/>
    <property type="match status" value="1"/>
</dbReference>
<reference evidence="2" key="1">
    <citation type="submission" date="2022-10" db="EMBL/GenBank/DDBJ databases">
        <title>Novel sulphate-reducing endosymbionts in the free-living metamonad Anaeramoeba.</title>
        <authorList>
            <person name="Jerlstrom-Hultqvist J."/>
            <person name="Cepicka I."/>
            <person name="Gallot-Lavallee L."/>
            <person name="Salas-Leiva D."/>
            <person name="Curtis B.A."/>
            <person name="Zahonova K."/>
            <person name="Pipaliya S."/>
            <person name="Dacks J."/>
            <person name="Roger A.J."/>
        </authorList>
    </citation>
    <scope>NUCLEOTIDE SEQUENCE</scope>
    <source>
        <strain evidence="2">BMAN</strain>
    </source>
</reference>
<accession>A0A9Q0LFV6</accession>
<dbReference type="SUPFAM" id="SSF53300">
    <property type="entry name" value="vWA-like"/>
    <property type="match status" value="1"/>
</dbReference>
<gene>
    <name evidence="2" type="ORF">M0811_01714</name>
</gene>
<dbReference type="SMART" id="SM00327">
    <property type="entry name" value="VWA"/>
    <property type="match status" value="1"/>
</dbReference>
<dbReference type="AlphaFoldDB" id="A0A9Q0LFV6"/>
<feature type="domain" description="VWFA" evidence="1">
    <location>
        <begin position="95"/>
        <end position="294"/>
    </location>
</feature>
<dbReference type="OrthoDB" id="687730at2759"/>
<comment type="caution">
    <text evidence="2">The sequence shown here is derived from an EMBL/GenBank/DDBJ whole genome shotgun (WGS) entry which is preliminary data.</text>
</comment>
<dbReference type="PANTHER" id="PTHR10579:SF43">
    <property type="entry name" value="ZINC FINGER (C3HC4-TYPE RING FINGER) FAMILY PROTEIN"/>
    <property type="match status" value="1"/>
</dbReference>
<organism evidence="2 3">
    <name type="scientific">Anaeramoeba ignava</name>
    <name type="common">Anaerobic marine amoeba</name>
    <dbReference type="NCBI Taxonomy" id="1746090"/>
    <lineage>
        <taxon>Eukaryota</taxon>
        <taxon>Metamonada</taxon>
        <taxon>Anaeramoebidae</taxon>
        <taxon>Anaeramoeba</taxon>
    </lineage>
</organism>
<dbReference type="InterPro" id="IPR002035">
    <property type="entry name" value="VWF_A"/>
</dbReference>
<protein>
    <submittedName>
        <fullName evidence="2">Inter-alpha-trypsin inhibitor heavy chain h5</fullName>
    </submittedName>
</protein>
<sequence>MAFFGFSGAKDTGNFRLNIQKNKTVVKSSITYHGLFHEYYFHTGKPETEKILSIEPFCGITKNLETQENEYYCCLATKSKYDGEGIKKFGRPLLNCVIVLDISGSMSCSFAGDRDQTERKSTKLEVAKRTILGLVKHLKDDDNFGIVIFDDSADELIEFKRYGDIDKEKMNEKITQLRTRGGTNMAEGFIEGSRMIDEYLKKQEKEDVHEHRILFLTDAHPTTGETRQEGLFSLAKKAAAKGIYTTFIGIGVDFNTELIEVISKTKGCNYYSVNSSSEFKRRMDTDFDYIMTPIGFDVVIRVEGAKILSIYGSPESDSAKDTTISKLSTVMPSNVDDKGETQGGVLVLKMDPTVSDGIPFKVIIEYKDKFEKEYQEITSVCFPTLNKDQNELFESSNVRKSVLLIRLVDLIKDFNNDEQSKQKARNFLDHLKSEIQIINDEKLNREVDLVNDLLN</sequence>
<keyword evidence="3" id="KW-1185">Reference proteome</keyword>
<evidence type="ECO:0000313" key="3">
    <source>
        <dbReference type="Proteomes" id="UP001149090"/>
    </source>
</evidence>
<name>A0A9Q0LFV6_ANAIG</name>
<dbReference type="Pfam" id="PF00092">
    <property type="entry name" value="VWA"/>
    <property type="match status" value="1"/>
</dbReference>
<dbReference type="InterPro" id="IPR036465">
    <property type="entry name" value="vWFA_dom_sf"/>
</dbReference>
<dbReference type="PROSITE" id="PS50234">
    <property type="entry name" value="VWFA"/>
    <property type="match status" value="1"/>
</dbReference>
<evidence type="ECO:0000313" key="2">
    <source>
        <dbReference type="EMBL" id="KAJ5070733.1"/>
    </source>
</evidence>
<evidence type="ECO:0000259" key="1">
    <source>
        <dbReference type="PROSITE" id="PS50234"/>
    </source>
</evidence>
<dbReference type="PANTHER" id="PTHR10579">
    <property type="entry name" value="CALCIUM-ACTIVATED CHLORIDE CHANNEL REGULATOR"/>
    <property type="match status" value="1"/>
</dbReference>